<feature type="domain" description="Bifunctional inhibitor/plant lipid transfer protein/seed storage helical" evidence="5">
    <location>
        <begin position="40"/>
        <end position="126"/>
    </location>
</feature>
<sequence length="128" mass="13627">MKRSSSSVFVALFSALLVVFAYATTSTAPAPKPAGKGYDCEAAKKSLKPCMEYLTGGIVAVPPKECCAGVEKVKSSASTKNERHAACKCLKEAVNHIPNFNETRATSLPTLCHLRIGFNISKTVDCSK</sequence>
<evidence type="ECO:0000256" key="3">
    <source>
        <dbReference type="RuleBase" id="RU000628"/>
    </source>
</evidence>
<protein>
    <recommendedName>
        <fullName evidence="3">Non-specific lipid-transfer protein</fullName>
    </recommendedName>
</protein>
<feature type="chain" id="PRO_5044871408" description="Non-specific lipid-transfer protein" evidence="4">
    <location>
        <begin position="24"/>
        <end position="128"/>
    </location>
</feature>
<evidence type="ECO:0000313" key="7">
    <source>
        <dbReference type="Proteomes" id="UP001603857"/>
    </source>
</evidence>
<feature type="signal peptide" evidence="4">
    <location>
        <begin position="1"/>
        <end position="23"/>
    </location>
</feature>
<gene>
    <name evidence="6" type="ORF">Fmac_030727</name>
</gene>
<dbReference type="Pfam" id="PF00234">
    <property type="entry name" value="Tryp_alpha_amyl"/>
    <property type="match status" value="1"/>
</dbReference>
<dbReference type="InterPro" id="IPR016140">
    <property type="entry name" value="Bifunc_inhib/LTP/seed_store"/>
</dbReference>
<accession>A0ABD1L010</accession>
<dbReference type="EMBL" id="JBGMDY010000011">
    <property type="protein sequence ID" value="KAL2316851.1"/>
    <property type="molecule type" value="Genomic_DNA"/>
</dbReference>
<comment type="similarity">
    <text evidence="1 3">Belongs to the plant LTP family.</text>
</comment>
<dbReference type="GO" id="GO:0008289">
    <property type="term" value="F:lipid binding"/>
    <property type="evidence" value="ECO:0007669"/>
    <property type="project" value="UniProtKB-KW"/>
</dbReference>
<evidence type="ECO:0000313" key="6">
    <source>
        <dbReference type="EMBL" id="KAL2316851.1"/>
    </source>
</evidence>
<comment type="caution">
    <text evidence="6">The sequence shown here is derived from an EMBL/GenBank/DDBJ whole genome shotgun (WGS) entry which is preliminary data.</text>
</comment>
<keyword evidence="4" id="KW-0732">Signal</keyword>
<dbReference type="AlphaFoldDB" id="A0ABD1L010"/>
<organism evidence="6 7">
    <name type="scientific">Flemingia macrophylla</name>
    <dbReference type="NCBI Taxonomy" id="520843"/>
    <lineage>
        <taxon>Eukaryota</taxon>
        <taxon>Viridiplantae</taxon>
        <taxon>Streptophyta</taxon>
        <taxon>Embryophyta</taxon>
        <taxon>Tracheophyta</taxon>
        <taxon>Spermatophyta</taxon>
        <taxon>Magnoliopsida</taxon>
        <taxon>eudicotyledons</taxon>
        <taxon>Gunneridae</taxon>
        <taxon>Pentapetalae</taxon>
        <taxon>rosids</taxon>
        <taxon>fabids</taxon>
        <taxon>Fabales</taxon>
        <taxon>Fabaceae</taxon>
        <taxon>Papilionoideae</taxon>
        <taxon>50 kb inversion clade</taxon>
        <taxon>NPAAA clade</taxon>
        <taxon>indigoferoid/millettioid clade</taxon>
        <taxon>Phaseoleae</taxon>
        <taxon>Flemingia</taxon>
    </lineage>
</organism>
<dbReference type="SUPFAM" id="SSF47699">
    <property type="entry name" value="Bifunctional inhibitor/lipid-transfer protein/seed storage 2S albumin"/>
    <property type="match status" value="1"/>
</dbReference>
<comment type="function">
    <text evidence="3">Plant non-specific lipid-transfer proteins transfer phospholipids as well as galactolipids across membranes. May play a role in wax or cutin deposition in the cell walls of expanding epidermal cells and certain secretory tissues.</text>
</comment>
<dbReference type="InterPro" id="IPR000528">
    <property type="entry name" value="Plant_nsLTP"/>
</dbReference>
<dbReference type="Proteomes" id="UP001603857">
    <property type="component" value="Unassembled WGS sequence"/>
</dbReference>
<dbReference type="Gene3D" id="1.10.110.10">
    <property type="entry name" value="Plant lipid-transfer and hydrophobic proteins"/>
    <property type="match status" value="1"/>
</dbReference>
<keyword evidence="2" id="KW-1015">Disulfide bond</keyword>
<keyword evidence="3" id="KW-0446">Lipid-binding</keyword>
<dbReference type="InterPro" id="IPR036312">
    <property type="entry name" value="Bifun_inhib/LTP/seed_sf"/>
</dbReference>
<keyword evidence="3" id="KW-0813">Transport</keyword>
<dbReference type="SMART" id="SM00499">
    <property type="entry name" value="AAI"/>
    <property type="match status" value="1"/>
</dbReference>
<evidence type="ECO:0000259" key="5">
    <source>
        <dbReference type="SMART" id="SM00499"/>
    </source>
</evidence>
<dbReference type="CDD" id="cd01960">
    <property type="entry name" value="nsLTP1"/>
    <property type="match status" value="1"/>
</dbReference>
<proteinExistence type="inferred from homology"/>
<name>A0ABD1L010_9FABA</name>
<keyword evidence="7" id="KW-1185">Reference proteome</keyword>
<evidence type="ECO:0000256" key="4">
    <source>
        <dbReference type="SAM" id="SignalP"/>
    </source>
</evidence>
<evidence type="ECO:0000256" key="1">
    <source>
        <dbReference type="ARBA" id="ARBA00009748"/>
    </source>
</evidence>
<dbReference type="PANTHER" id="PTHR33076">
    <property type="entry name" value="NON-SPECIFIC LIPID-TRANSFER PROTEIN 2-RELATED"/>
    <property type="match status" value="1"/>
</dbReference>
<dbReference type="PRINTS" id="PR00382">
    <property type="entry name" value="LIPIDTRNSFER"/>
</dbReference>
<evidence type="ECO:0000256" key="2">
    <source>
        <dbReference type="ARBA" id="ARBA00023157"/>
    </source>
</evidence>
<reference evidence="6 7" key="1">
    <citation type="submission" date="2024-08" db="EMBL/GenBank/DDBJ databases">
        <title>Insights into the chromosomal genome structure of Flemingia macrophylla.</title>
        <authorList>
            <person name="Ding Y."/>
            <person name="Zhao Y."/>
            <person name="Bi W."/>
            <person name="Wu M."/>
            <person name="Zhao G."/>
            <person name="Gong Y."/>
            <person name="Li W."/>
            <person name="Zhang P."/>
        </authorList>
    </citation>
    <scope>NUCLEOTIDE SEQUENCE [LARGE SCALE GENOMIC DNA]</scope>
    <source>
        <strain evidence="6">DYQJB</strain>
        <tissue evidence="6">Leaf</tissue>
    </source>
</reference>